<dbReference type="RefSeq" id="WP_165922327.1">
    <property type="nucleotide sequence ID" value="NZ_SMFZ01000001.1"/>
</dbReference>
<dbReference type="AlphaFoldDB" id="A0A4R1IBF3"/>
<comment type="caution">
    <text evidence="2">The sequence shown here is derived from an EMBL/GenBank/DDBJ whole genome shotgun (WGS) entry which is preliminary data.</text>
</comment>
<name>A0A4R1IBF3_PSEEN</name>
<gene>
    <name evidence="2" type="ORF">EV378_3640</name>
</gene>
<evidence type="ECO:0000313" key="3">
    <source>
        <dbReference type="Proteomes" id="UP000295560"/>
    </source>
</evidence>
<keyword evidence="1" id="KW-1133">Transmembrane helix</keyword>
<dbReference type="EMBL" id="SMFZ01000001">
    <property type="protein sequence ID" value="TCK27762.1"/>
    <property type="molecule type" value="Genomic_DNA"/>
</dbReference>
<evidence type="ECO:0000256" key="1">
    <source>
        <dbReference type="SAM" id="Phobius"/>
    </source>
</evidence>
<organism evidence="2 3">
    <name type="scientific">Pseudonocardia endophytica</name>
    <dbReference type="NCBI Taxonomy" id="401976"/>
    <lineage>
        <taxon>Bacteria</taxon>
        <taxon>Bacillati</taxon>
        <taxon>Actinomycetota</taxon>
        <taxon>Actinomycetes</taxon>
        <taxon>Pseudonocardiales</taxon>
        <taxon>Pseudonocardiaceae</taxon>
        <taxon>Pseudonocardia</taxon>
    </lineage>
</organism>
<evidence type="ECO:0000313" key="2">
    <source>
        <dbReference type="EMBL" id="TCK27762.1"/>
    </source>
</evidence>
<keyword evidence="3" id="KW-1185">Reference proteome</keyword>
<keyword evidence="1" id="KW-0812">Transmembrane</keyword>
<accession>A0A4R1IBF3</accession>
<proteinExistence type="predicted"/>
<keyword evidence="1" id="KW-0472">Membrane</keyword>
<reference evidence="2 3" key="1">
    <citation type="submission" date="2019-03" db="EMBL/GenBank/DDBJ databases">
        <title>Sequencing the genomes of 1000 actinobacteria strains.</title>
        <authorList>
            <person name="Klenk H.-P."/>
        </authorList>
    </citation>
    <scope>NUCLEOTIDE SEQUENCE [LARGE SCALE GENOMIC DNA]</scope>
    <source>
        <strain evidence="2 3">DSM 44969</strain>
    </source>
</reference>
<protein>
    <submittedName>
        <fullName evidence="2">Uncharacterized protein</fullName>
    </submittedName>
</protein>
<sequence length="294" mass="30099">MGERCRCGADLLPGLHFCVGCGADLAVAARPAAMAVGRGPAPSAPVWGPVPRGAAPSYPPVPVSQPTTLRPAPVPAPASYAPFQPAPVPYAPVQYVPVPQAVAPTARAWSPAPWLVALSVVLVVLLSAGAVLVTLRPALVLGDASPTVVPAAAAPTGASGAQPFLPAVAPSASDELRDQVEQDRVRVESTTGWWVPQLSSKKSGTVDGGVRYDDAAILGHYRGLAAQYPGAALLYSGDWPVFRGGDYWVVVVAQPFSTAAQANAWCDAQGFGSDDCFAKSLSHSGGPTGTTVHR</sequence>
<dbReference type="Proteomes" id="UP000295560">
    <property type="component" value="Unassembled WGS sequence"/>
</dbReference>
<feature type="transmembrane region" description="Helical" evidence="1">
    <location>
        <begin position="114"/>
        <end position="135"/>
    </location>
</feature>